<reference evidence="1 2" key="1">
    <citation type="submission" date="2017-11" db="EMBL/GenBank/DDBJ databases">
        <title>Complete genome of a free-living desiccation-tolerant cyanobacterium and its photosynthetic adaptation to extreme terrestrial habitat.</title>
        <authorList>
            <person name="Shang J."/>
        </authorList>
    </citation>
    <scope>NUCLEOTIDE SEQUENCE [LARGE SCALE GENOMIC DNA]</scope>
    <source>
        <strain evidence="1 2">CCNUN1</strain>
    </source>
</reference>
<evidence type="ECO:0000313" key="1">
    <source>
        <dbReference type="EMBL" id="AUB41775.1"/>
    </source>
</evidence>
<protein>
    <submittedName>
        <fullName evidence="1">Uncharacterized protein</fullName>
    </submittedName>
</protein>
<accession>A0A2K8T443</accession>
<proteinExistence type="predicted"/>
<name>A0A2K8T443_9NOSO</name>
<dbReference type="AlphaFoldDB" id="A0A2K8T443"/>
<sequence>MLIVKVMLTSLVKKILGFINRHSGQNVGSVSNVGAIYFIN</sequence>
<keyword evidence="2" id="KW-1185">Reference proteome</keyword>
<dbReference type="Proteomes" id="UP000232003">
    <property type="component" value="Chromosome"/>
</dbReference>
<evidence type="ECO:0000313" key="2">
    <source>
        <dbReference type="Proteomes" id="UP000232003"/>
    </source>
</evidence>
<organism evidence="1 2">
    <name type="scientific">Nostoc flagelliforme CCNUN1</name>
    <dbReference type="NCBI Taxonomy" id="2038116"/>
    <lineage>
        <taxon>Bacteria</taxon>
        <taxon>Bacillati</taxon>
        <taxon>Cyanobacteriota</taxon>
        <taxon>Cyanophyceae</taxon>
        <taxon>Nostocales</taxon>
        <taxon>Nostocaceae</taxon>
        <taxon>Nostoc</taxon>
    </lineage>
</organism>
<gene>
    <name evidence="1" type="ORF">COO91_07846</name>
</gene>
<dbReference type="KEGG" id="nfl:COO91_07846"/>
<dbReference type="EMBL" id="CP024785">
    <property type="protein sequence ID" value="AUB41775.1"/>
    <property type="molecule type" value="Genomic_DNA"/>
</dbReference>